<dbReference type="InterPro" id="IPR053876">
    <property type="entry name" value="Phage_int_M"/>
</dbReference>
<evidence type="ECO:0000256" key="4">
    <source>
        <dbReference type="ARBA" id="ARBA00023172"/>
    </source>
</evidence>
<keyword evidence="3" id="KW-0238">DNA-binding</keyword>
<dbReference type="InterPro" id="IPR038488">
    <property type="entry name" value="Integrase_DNA-bd_sf"/>
</dbReference>
<evidence type="ECO:0000256" key="2">
    <source>
        <dbReference type="ARBA" id="ARBA00022908"/>
    </source>
</evidence>
<dbReference type="PANTHER" id="PTHR30629:SF9">
    <property type="entry name" value="PROTEIN INTB-RELATED"/>
    <property type="match status" value="1"/>
</dbReference>
<dbReference type="Gene3D" id="1.10.150.130">
    <property type="match status" value="1"/>
</dbReference>
<evidence type="ECO:0000256" key="1">
    <source>
        <dbReference type="ARBA" id="ARBA00008857"/>
    </source>
</evidence>
<name>A0ABS4PF35_9GAMM</name>
<evidence type="ECO:0000313" key="7">
    <source>
        <dbReference type="Proteomes" id="UP001195624"/>
    </source>
</evidence>
<organism evidence="6 7">
    <name type="scientific">Winslowiella toletana</name>
    <dbReference type="NCBI Taxonomy" id="92490"/>
    <lineage>
        <taxon>Bacteria</taxon>
        <taxon>Pseudomonadati</taxon>
        <taxon>Pseudomonadota</taxon>
        <taxon>Gammaproteobacteria</taxon>
        <taxon>Enterobacterales</taxon>
        <taxon>Erwiniaceae</taxon>
        <taxon>Winslowiella</taxon>
    </lineage>
</organism>
<protein>
    <submittedName>
        <fullName evidence="6">Integrase</fullName>
    </submittedName>
</protein>
<proteinExistence type="inferred from homology"/>
<dbReference type="Pfam" id="PF00589">
    <property type="entry name" value="Phage_integrase"/>
    <property type="match status" value="1"/>
</dbReference>
<dbReference type="InterPro" id="IPR002104">
    <property type="entry name" value="Integrase_catalytic"/>
</dbReference>
<dbReference type="Proteomes" id="UP001195624">
    <property type="component" value="Unassembled WGS sequence"/>
</dbReference>
<sequence length="417" mass="47666">MPLTDFKARKAAPREKPYKLGDSHGLYLIIYPTGSKHWYLKFRYQGKENRISFGAYPTVTLSDARELQTKARAMLAQGINPSENRKEEKRGGAALLTFSSVALEWAASNRSWSEEHTRRVERYFELYVFPVIGSRDIRELKLRDLLKPVKTVELAGKIDVATRLQQRIAGVMRYAAQNGLIDSNPALDLRGAVATAKTRHHPALPLERLPELLSRIDHYKGRVLTRLAVQLNLLLFVRSSELRFARWNEINLKKALWTIPATREPIEGAKFSGRGAKMRTPHLVPLSRQAILLFRQILSINVPDLDLVFPSEHNCNKTISEGTTNKALRIMGYNSKTEICGHGFRTMACSALVESGLWSRDAVERQMSHQERSGVRAAYIHKAEHMDERQKMMQWWADYLDANRVGWVSPYDFGKVR</sequence>
<keyword evidence="4" id="KW-0233">DNA recombination</keyword>
<keyword evidence="2" id="KW-0229">DNA integration</keyword>
<feature type="domain" description="Tyr recombinase" evidence="5">
    <location>
        <begin position="199"/>
        <end position="392"/>
    </location>
</feature>
<evidence type="ECO:0000256" key="3">
    <source>
        <dbReference type="ARBA" id="ARBA00023125"/>
    </source>
</evidence>
<dbReference type="EMBL" id="JAGGMQ010000001">
    <property type="protein sequence ID" value="MBP2170696.1"/>
    <property type="molecule type" value="Genomic_DNA"/>
</dbReference>
<dbReference type="InterPro" id="IPR010998">
    <property type="entry name" value="Integrase_recombinase_N"/>
</dbReference>
<dbReference type="SUPFAM" id="SSF56349">
    <property type="entry name" value="DNA breaking-rejoining enzymes"/>
    <property type="match status" value="1"/>
</dbReference>
<dbReference type="InterPro" id="IPR011010">
    <property type="entry name" value="DNA_brk_join_enz"/>
</dbReference>
<evidence type="ECO:0000313" key="6">
    <source>
        <dbReference type="EMBL" id="MBP2170696.1"/>
    </source>
</evidence>
<dbReference type="CDD" id="cd00801">
    <property type="entry name" value="INT_P4_C"/>
    <property type="match status" value="1"/>
</dbReference>
<dbReference type="Pfam" id="PF22022">
    <property type="entry name" value="Phage_int_M"/>
    <property type="match status" value="1"/>
</dbReference>
<dbReference type="PROSITE" id="PS51898">
    <property type="entry name" value="TYR_RECOMBINASE"/>
    <property type="match status" value="1"/>
</dbReference>
<dbReference type="PANTHER" id="PTHR30629">
    <property type="entry name" value="PROPHAGE INTEGRASE"/>
    <property type="match status" value="1"/>
</dbReference>
<dbReference type="InterPro" id="IPR050808">
    <property type="entry name" value="Phage_Integrase"/>
</dbReference>
<dbReference type="InterPro" id="IPR013762">
    <property type="entry name" value="Integrase-like_cat_sf"/>
</dbReference>
<reference evidence="7" key="1">
    <citation type="submission" date="2023-07" db="EMBL/GenBank/DDBJ databases">
        <title>Genome mining of underrepresented organisms for secondary metabolites.</title>
        <authorList>
            <person name="D'Agostino P.M."/>
        </authorList>
    </citation>
    <scope>NUCLEOTIDE SEQUENCE [LARGE SCALE GENOMIC DNA]</scope>
    <source>
        <strain evidence="7">WS4403</strain>
    </source>
</reference>
<comment type="caution">
    <text evidence="6">The sequence shown here is derived from an EMBL/GenBank/DDBJ whole genome shotgun (WGS) entry which is preliminary data.</text>
</comment>
<evidence type="ECO:0000259" key="5">
    <source>
        <dbReference type="PROSITE" id="PS51898"/>
    </source>
</evidence>
<gene>
    <name evidence="6" type="ORF">J2125_003888</name>
</gene>
<keyword evidence="7" id="KW-1185">Reference proteome</keyword>
<dbReference type="Gene3D" id="3.30.160.390">
    <property type="entry name" value="Integrase, DNA-binding domain"/>
    <property type="match status" value="1"/>
</dbReference>
<comment type="similarity">
    <text evidence="1">Belongs to the 'phage' integrase family.</text>
</comment>
<dbReference type="InterPro" id="IPR025166">
    <property type="entry name" value="Integrase_DNA_bind_dom"/>
</dbReference>
<dbReference type="Gene3D" id="1.10.443.10">
    <property type="entry name" value="Intergrase catalytic core"/>
    <property type="match status" value="1"/>
</dbReference>
<dbReference type="Pfam" id="PF13356">
    <property type="entry name" value="Arm-DNA-bind_3"/>
    <property type="match status" value="1"/>
</dbReference>
<accession>A0ABS4PF35</accession>
<dbReference type="RefSeq" id="WP_017802542.1">
    <property type="nucleotide sequence ID" value="NZ_JAGGMQ010000001.1"/>
</dbReference>